<evidence type="ECO:0000259" key="1">
    <source>
        <dbReference type="Pfam" id="PF01609"/>
    </source>
</evidence>
<accession>A0A1H6JRK6</accession>
<dbReference type="InterPro" id="IPR002559">
    <property type="entry name" value="Transposase_11"/>
</dbReference>
<dbReference type="PANTHER" id="PTHR33803">
    <property type="entry name" value="IS1478 TRANSPOSASE"/>
    <property type="match status" value="1"/>
</dbReference>
<evidence type="ECO:0000313" key="2">
    <source>
        <dbReference type="EMBL" id="SEH61851.1"/>
    </source>
</evidence>
<protein>
    <submittedName>
        <fullName evidence="2">Transposase IS4 family protein</fullName>
    </submittedName>
</protein>
<dbReference type="GO" id="GO:0006313">
    <property type="term" value="P:DNA transposition"/>
    <property type="evidence" value="ECO:0007669"/>
    <property type="project" value="InterPro"/>
</dbReference>
<dbReference type="PANTHER" id="PTHR33803:SF3">
    <property type="entry name" value="BLL1974 PROTEIN"/>
    <property type="match status" value="1"/>
</dbReference>
<gene>
    <name evidence="2" type="ORF">BAZSYMA_ACONTIG69111_1</name>
</gene>
<feature type="domain" description="Transposase IS4-like" evidence="1">
    <location>
        <begin position="4"/>
        <end position="116"/>
    </location>
</feature>
<sequence length="157" mass="18340">MVSHPRNLHDSKTLVEAISHANGNREINKPIKQAVCDRGYVGVKTVLGADIILPKKALKRDNRYQRDKKRKLCKRRAAIEPIIGHLKSDFRLSRNLLKGQIGDEINLLMAACAWNLKKWMVLYQALLFWLKKLTSNMGFWLKLRFYRMKPNLEKHSF</sequence>
<dbReference type="GO" id="GO:0003677">
    <property type="term" value="F:DNA binding"/>
    <property type="evidence" value="ECO:0007669"/>
    <property type="project" value="InterPro"/>
</dbReference>
<reference evidence="3" key="1">
    <citation type="submission" date="2016-06" db="EMBL/GenBank/DDBJ databases">
        <authorList>
            <person name="Petersen J."/>
            <person name="Sayavedra L."/>
        </authorList>
    </citation>
    <scope>NUCLEOTIDE SEQUENCE [LARGE SCALE GENOMIC DNA]</scope>
    <source>
        <strain evidence="3">BazSymA</strain>
    </source>
</reference>
<name>A0A1H6JRK6_9GAMM</name>
<dbReference type="Pfam" id="PF01609">
    <property type="entry name" value="DDE_Tnp_1"/>
    <property type="match status" value="1"/>
</dbReference>
<dbReference type="GO" id="GO:0004803">
    <property type="term" value="F:transposase activity"/>
    <property type="evidence" value="ECO:0007669"/>
    <property type="project" value="InterPro"/>
</dbReference>
<organism evidence="2 3">
    <name type="scientific">Bathymodiolus azoricus thioautotrophic gill symbiont</name>
    <dbReference type="NCBI Taxonomy" id="235205"/>
    <lineage>
        <taxon>Bacteria</taxon>
        <taxon>Pseudomonadati</taxon>
        <taxon>Pseudomonadota</taxon>
        <taxon>Gammaproteobacteria</taxon>
        <taxon>sulfur-oxidizing symbionts</taxon>
    </lineage>
</organism>
<proteinExistence type="predicted"/>
<dbReference type="AlphaFoldDB" id="A0A1H6JRK6"/>
<evidence type="ECO:0000313" key="3">
    <source>
        <dbReference type="Proteomes" id="UP000198988"/>
    </source>
</evidence>
<dbReference type="Proteomes" id="UP000198988">
    <property type="component" value="Unassembled WGS sequence"/>
</dbReference>
<dbReference type="EMBL" id="CDSC02000049">
    <property type="protein sequence ID" value="SEH61851.1"/>
    <property type="molecule type" value="Genomic_DNA"/>
</dbReference>